<name>A0A0L6VWJ7_9BASI</name>
<organism evidence="1 2">
    <name type="scientific">Puccinia sorghi</name>
    <dbReference type="NCBI Taxonomy" id="27349"/>
    <lineage>
        <taxon>Eukaryota</taxon>
        <taxon>Fungi</taxon>
        <taxon>Dikarya</taxon>
        <taxon>Basidiomycota</taxon>
        <taxon>Pucciniomycotina</taxon>
        <taxon>Pucciniomycetes</taxon>
        <taxon>Pucciniales</taxon>
        <taxon>Pucciniaceae</taxon>
        <taxon>Puccinia</taxon>
    </lineage>
</organism>
<evidence type="ECO:0000313" key="2">
    <source>
        <dbReference type="Proteomes" id="UP000037035"/>
    </source>
</evidence>
<sequence>FFFSKAYSQTCFPNFCGPNTNPPIFMAFLEKYQHFGYLHFKDPSSFPAPPFMKNWKQCATPEALCWAQVYSRCLE</sequence>
<comment type="caution">
    <text evidence="1">The sequence shown here is derived from an EMBL/GenBank/DDBJ whole genome shotgun (WGS) entry which is preliminary data.</text>
</comment>
<dbReference type="VEuPathDB" id="FungiDB:VP01_1007g4"/>
<proteinExistence type="predicted"/>
<keyword evidence="2" id="KW-1185">Reference proteome</keyword>
<gene>
    <name evidence="1" type="ORF">VP01_1007g4</name>
</gene>
<dbReference type="Proteomes" id="UP000037035">
    <property type="component" value="Unassembled WGS sequence"/>
</dbReference>
<reference evidence="1 2" key="1">
    <citation type="submission" date="2015-08" db="EMBL/GenBank/DDBJ databases">
        <title>Next Generation Sequencing and Analysis of the Genome of Puccinia sorghi L Schw, the Causal Agent of Maize Common Rust.</title>
        <authorList>
            <person name="Rochi L."/>
            <person name="Burguener G."/>
            <person name="Darino M."/>
            <person name="Turjanski A."/>
            <person name="Kreff E."/>
            <person name="Dieguez M.J."/>
            <person name="Sacco F."/>
        </authorList>
    </citation>
    <scope>NUCLEOTIDE SEQUENCE [LARGE SCALE GENOMIC DNA]</scope>
    <source>
        <strain evidence="1 2">RO10H11247</strain>
    </source>
</reference>
<protein>
    <submittedName>
        <fullName evidence="1">Uncharacterized protein</fullName>
    </submittedName>
</protein>
<dbReference type="EMBL" id="LAVV01000088">
    <property type="protein sequence ID" value="KNZ64650.1"/>
    <property type="molecule type" value="Genomic_DNA"/>
</dbReference>
<feature type="non-terminal residue" evidence="1">
    <location>
        <position position="1"/>
    </location>
</feature>
<evidence type="ECO:0000313" key="1">
    <source>
        <dbReference type="EMBL" id="KNZ64650.1"/>
    </source>
</evidence>
<dbReference type="AlphaFoldDB" id="A0A0L6VWJ7"/>
<accession>A0A0L6VWJ7</accession>